<evidence type="ECO:0000259" key="1">
    <source>
        <dbReference type="PROSITE" id="PS50943"/>
    </source>
</evidence>
<dbReference type="Proteomes" id="UP000673375">
    <property type="component" value="Unassembled WGS sequence"/>
</dbReference>
<organism evidence="2 3">
    <name type="scientific">Enterococcus larvae</name>
    <dbReference type="NCBI Taxonomy" id="2794352"/>
    <lineage>
        <taxon>Bacteria</taxon>
        <taxon>Bacillati</taxon>
        <taxon>Bacillota</taxon>
        <taxon>Bacilli</taxon>
        <taxon>Lactobacillales</taxon>
        <taxon>Enterococcaceae</taxon>
        <taxon>Enterococcus</taxon>
    </lineage>
</organism>
<comment type="caution">
    <text evidence="2">The sequence shown here is derived from an EMBL/GenBank/DDBJ whole genome shotgun (WGS) entry which is preliminary data.</text>
</comment>
<dbReference type="SMART" id="SM00530">
    <property type="entry name" value="HTH_XRE"/>
    <property type="match status" value="1"/>
</dbReference>
<dbReference type="InterPro" id="IPR010982">
    <property type="entry name" value="Lambda_DNA-bd_dom_sf"/>
</dbReference>
<feature type="domain" description="HTH cro/C1-type" evidence="1">
    <location>
        <begin position="12"/>
        <end position="67"/>
    </location>
</feature>
<dbReference type="EMBL" id="JAEDXU010000001">
    <property type="protein sequence ID" value="MBP1044712.1"/>
    <property type="molecule type" value="Genomic_DNA"/>
</dbReference>
<protein>
    <submittedName>
        <fullName evidence="2">Helix-turn-helix transcriptional regulator</fullName>
    </submittedName>
</protein>
<dbReference type="PROSITE" id="PS50943">
    <property type="entry name" value="HTH_CROC1"/>
    <property type="match status" value="1"/>
</dbReference>
<name>A0ABS4CEP2_9ENTE</name>
<dbReference type="SUPFAM" id="SSF47413">
    <property type="entry name" value="lambda repressor-like DNA-binding domains"/>
    <property type="match status" value="1"/>
</dbReference>
<gene>
    <name evidence="2" type="ORF">I6N96_00355</name>
</gene>
<sequence>MPVNLIDSGYRIKQIRKKHNYSMAAFAKLVGNSSASTVNNWEKGNNLPKADRLEKIAILGSTTTDWIKYGDFKEYIQTLLHETAATSSLSEKELEHLSKHLKQKNISYEDDVQILMEVKKEYPQLFEHYYGEGYEDHQEVTALIAEDCPNYLVEKKNNYRNHLLPLINTLSSKPGRLELLAAAAVLLVEEDAETISFLTKKLPKI</sequence>
<evidence type="ECO:0000313" key="3">
    <source>
        <dbReference type="Proteomes" id="UP000673375"/>
    </source>
</evidence>
<evidence type="ECO:0000313" key="2">
    <source>
        <dbReference type="EMBL" id="MBP1044712.1"/>
    </source>
</evidence>
<dbReference type="Pfam" id="PF01381">
    <property type="entry name" value="HTH_3"/>
    <property type="match status" value="1"/>
</dbReference>
<keyword evidence="3" id="KW-1185">Reference proteome</keyword>
<dbReference type="CDD" id="cd00093">
    <property type="entry name" value="HTH_XRE"/>
    <property type="match status" value="1"/>
</dbReference>
<accession>A0ABS4CEP2</accession>
<dbReference type="InterPro" id="IPR001387">
    <property type="entry name" value="Cro/C1-type_HTH"/>
</dbReference>
<proteinExistence type="predicted"/>
<reference evidence="2 3" key="1">
    <citation type="submission" date="2020-12" db="EMBL/GenBank/DDBJ databases">
        <title>Vagococcus allomyrinae sp. nov. and Enterococcus lavae sp. nov., isolated from the larvae of Allomyrina dichotoma.</title>
        <authorList>
            <person name="Lee S.D."/>
        </authorList>
    </citation>
    <scope>NUCLEOTIDE SEQUENCE [LARGE SCALE GENOMIC DNA]</scope>
    <source>
        <strain evidence="2 3">BWM-S5</strain>
    </source>
</reference>
<dbReference type="Gene3D" id="1.10.260.40">
    <property type="entry name" value="lambda repressor-like DNA-binding domains"/>
    <property type="match status" value="1"/>
</dbReference>